<sequence length="67" mass="6882">MTALHQSLKRPTGSVKSLGATQPRVVHPAGELLIRDTALRFAGTPRCDTSASAARAVTGHGAACANE</sequence>
<dbReference type="Proteomes" id="UP000299102">
    <property type="component" value="Unassembled WGS sequence"/>
</dbReference>
<dbReference type="EMBL" id="BGZK01000107">
    <property type="protein sequence ID" value="GBP19407.1"/>
    <property type="molecule type" value="Genomic_DNA"/>
</dbReference>
<evidence type="ECO:0000313" key="3">
    <source>
        <dbReference type="Proteomes" id="UP000299102"/>
    </source>
</evidence>
<proteinExistence type="predicted"/>
<reference evidence="2 3" key="1">
    <citation type="journal article" date="2019" name="Commun. Biol.">
        <title>The bagworm genome reveals a unique fibroin gene that provides high tensile strength.</title>
        <authorList>
            <person name="Kono N."/>
            <person name="Nakamura H."/>
            <person name="Ohtoshi R."/>
            <person name="Tomita M."/>
            <person name="Numata K."/>
            <person name="Arakawa K."/>
        </authorList>
    </citation>
    <scope>NUCLEOTIDE SEQUENCE [LARGE SCALE GENOMIC DNA]</scope>
</reference>
<organism evidence="2 3">
    <name type="scientific">Eumeta variegata</name>
    <name type="common">Bagworm moth</name>
    <name type="synonym">Eumeta japonica</name>
    <dbReference type="NCBI Taxonomy" id="151549"/>
    <lineage>
        <taxon>Eukaryota</taxon>
        <taxon>Metazoa</taxon>
        <taxon>Ecdysozoa</taxon>
        <taxon>Arthropoda</taxon>
        <taxon>Hexapoda</taxon>
        <taxon>Insecta</taxon>
        <taxon>Pterygota</taxon>
        <taxon>Neoptera</taxon>
        <taxon>Endopterygota</taxon>
        <taxon>Lepidoptera</taxon>
        <taxon>Glossata</taxon>
        <taxon>Ditrysia</taxon>
        <taxon>Tineoidea</taxon>
        <taxon>Psychidae</taxon>
        <taxon>Oiketicinae</taxon>
        <taxon>Eumeta</taxon>
    </lineage>
</organism>
<dbReference type="AlphaFoldDB" id="A0A4C1TZH8"/>
<comment type="caution">
    <text evidence="2">The sequence shown here is derived from an EMBL/GenBank/DDBJ whole genome shotgun (WGS) entry which is preliminary data.</text>
</comment>
<gene>
    <name evidence="2" type="ORF">EVAR_12449_1</name>
</gene>
<name>A0A4C1TZH8_EUMVA</name>
<keyword evidence="3" id="KW-1185">Reference proteome</keyword>
<protein>
    <submittedName>
        <fullName evidence="2">Uncharacterized protein</fullName>
    </submittedName>
</protein>
<evidence type="ECO:0000313" key="2">
    <source>
        <dbReference type="EMBL" id="GBP19407.1"/>
    </source>
</evidence>
<feature type="region of interest" description="Disordered" evidence="1">
    <location>
        <begin position="1"/>
        <end position="22"/>
    </location>
</feature>
<evidence type="ECO:0000256" key="1">
    <source>
        <dbReference type="SAM" id="MobiDB-lite"/>
    </source>
</evidence>
<accession>A0A4C1TZH8</accession>